<dbReference type="InterPro" id="IPR022441">
    <property type="entry name" value="Para_beta_helix_rpt-2"/>
</dbReference>
<dbReference type="PANTHER" id="PTHR22990:SF15">
    <property type="entry name" value="F-BOX ONLY PROTEIN 10"/>
    <property type="match status" value="1"/>
</dbReference>
<dbReference type="Pfam" id="PF05048">
    <property type="entry name" value="NosD"/>
    <property type="match status" value="1"/>
</dbReference>
<dbReference type="InterPro" id="IPR011050">
    <property type="entry name" value="Pectin_lyase_fold/virulence"/>
</dbReference>
<dbReference type="InterPro" id="IPR012334">
    <property type="entry name" value="Pectin_lyas_fold"/>
</dbReference>
<accession>A0A6B2LYE8</accession>
<dbReference type="Gene3D" id="2.160.20.10">
    <property type="entry name" value="Single-stranded right-handed beta-helix, Pectin lyase-like"/>
    <property type="match status" value="1"/>
</dbReference>
<evidence type="ECO:0000256" key="1">
    <source>
        <dbReference type="ARBA" id="ARBA00004906"/>
    </source>
</evidence>
<evidence type="ECO:0000256" key="2">
    <source>
        <dbReference type="ARBA" id="ARBA00022737"/>
    </source>
</evidence>
<dbReference type="InterPro" id="IPR051550">
    <property type="entry name" value="SCF-Subunits/Alg-Epimerases"/>
</dbReference>
<dbReference type="AlphaFoldDB" id="A0A6B2LYE8"/>
<gene>
    <name evidence="5" type="ORF">G0Q06_01455</name>
</gene>
<dbReference type="SMART" id="SM00722">
    <property type="entry name" value="CASH"/>
    <property type="match status" value="1"/>
</dbReference>
<dbReference type="InterPro" id="IPR007742">
    <property type="entry name" value="NosD_dom"/>
</dbReference>
<dbReference type="RefSeq" id="WP_163961745.1">
    <property type="nucleotide sequence ID" value="NZ_JAAGNX010000001.1"/>
</dbReference>
<keyword evidence="2" id="KW-0677">Repeat</keyword>
<sequence length="414" mass="45047">MASTVVGSLQARVDAVPEGGTLVLDSGTYEGPLRIDKAMTIDGKSKAVIDGKRSGSVITVNAPGVRIRNLYVRNSGLSLEEDDAGILVRADRAVLEGNRIESCLHGIYLKKVTIAEVRGNTIVGAATELARTSDVLSTGLDFDGGDLLCAVGELDVNRRGNGIHAWNSRNVLLEENVISHTRDGIYFSFTDESEVLGNRVTDCRYGLHYMYSDGNTFARNRFSRNAAGAALMYSGRLLVEGNEFSGNRGKRAYGALLQSVDASVLKDNRFINNTVGLYSENAQDNELEDNVVGKNYIGYRIGGSSRGNRHFLNHFQQNIHNVELAGEGKYNEWAVEGRGNRWGLSSVPDLDGDGVGEFPHRESDLLGGLRQQFPIAGLLSGSPGLELIRFINERSPIPGLRTVEDPHPLTNEHD</sequence>
<dbReference type="InterPro" id="IPR006633">
    <property type="entry name" value="Carb-bd_sugar_hydrolysis-dom"/>
</dbReference>
<dbReference type="NCBIfam" id="TIGR03804">
    <property type="entry name" value="para_beta_helix"/>
    <property type="match status" value="2"/>
</dbReference>
<dbReference type="Proteomes" id="UP000478417">
    <property type="component" value="Unassembled WGS sequence"/>
</dbReference>
<organism evidence="5 6">
    <name type="scientific">Oceanipulchritudo coccoides</name>
    <dbReference type="NCBI Taxonomy" id="2706888"/>
    <lineage>
        <taxon>Bacteria</taxon>
        <taxon>Pseudomonadati</taxon>
        <taxon>Verrucomicrobiota</taxon>
        <taxon>Opitutia</taxon>
        <taxon>Puniceicoccales</taxon>
        <taxon>Oceanipulchritudinaceae</taxon>
        <taxon>Oceanipulchritudo</taxon>
    </lineage>
</organism>
<protein>
    <submittedName>
        <fullName evidence="5">Carbohydrate-binding protein</fullName>
    </submittedName>
</protein>
<dbReference type="SMART" id="SM00710">
    <property type="entry name" value="PbH1"/>
    <property type="match status" value="9"/>
</dbReference>
<reference evidence="5 6" key="1">
    <citation type="submission" date="2020-02" db="EMBL/GenBank/DDBJ databases">
        <title>Albibacoteraceae fam. nov., the first described family within the subdivision 4 Verrucomicrobia.</title>
        <authorList>
            <person name="Xi F."/>
        </authorList>
    </citation>
    <scope>NUCLEOTIDE SEQUENCE [LARGE SCALE GENOMIC DNA]</scope>
    <source>
        <strain evidence="5 6">CK1056</strain>
    </source>
</reference>
<feature type="domain" description="Carbohydrate-binding/sugar hydrolysis" evidence="4">
    <location>
        <begin position="16"/>
        <end position="188"/>
    </location>
</feature>
<dbReference type="PANTHER" id="PTHR22990">
    <property type="entry name" value="F-BOX ONLY PROTEIN"/>
    <property type="match status" value="1"/>
</dbReference>
<name>A0A6B2LYE8_9BACT</name>
<dbReference type="InterPro" id="IPR006626">
    <property type="entry name" value="PbH1"/>
</dbReference>
<evidence type="ECO:0000256" key="3">
    <source>
        <dbReference type="ARBA" id="ARBA00022786"/>
    </source>
</evidence>
<dbReference type="SUPFAM" id="SSF51126">
    <property type="entry name" value="Pectin lyase-like"/>
    <property type="match status" value="1"/>
</dbReference>
<evidence type="ECO:0000313" key="6">
    <source>
        <dbReference type="Proteomes" id="UP000478417"/>
    </source>
</evidence>
<comment type="pathway">
    <text evidence="1">Protein modification; protein ubiquitination.</text>
</comment>
<dbReference type="EMBL" id="JAAGNX010000001">
    <property type="protein sequence ID" value="NDV61109.1"/>
    <property type="molecule type" value="Genomic_DNA"/>
</dbReference>
<comment type="caution">
    <text evidence="5">The sequence shown here is derived from an EMBL/GenBank/DDBJ whole genome shotgun (WGS) entry which is preliminary data.</text>
</comment>
<evidence type="ECO:0000313" key="5">
    <source>
        <dbReference type="EMBL" id="NDV61109.1"/>
    </source>
</evidence>
<evidence type="ECO:0000259" key="4">
    <source>
        <dbReference type="SMART" id="SM00722"/>
    </source>
</evidence>
<keyword evidence="6" id="KW-1185">Reference proteome</keyword>
<proteinExistence type="predicted"/>
<keyword evidence="3" id="KW-0833">Ubl conjugation pathway</keyword>